<dbReference type="InterPro" id="IPR009091">
    <property type="entry name" value="RCC1/BLIP-II"/>
</dbReference>
<sequence length="283" mass="30978">MFLIVFGLKEFFKRSPCILSFDNLDIKEYSCGDEHIVVLLENGTVYSLGSNEYGQLGLGDKISRIDPRLIYDLRGHRITHISCGSNHTIFATDKNTLFACGNNDHDQLGVETAQQALVRPQKLTGWDSRNEIQRLYANADLSAVLTVTGDLFTFGSNEFGQLGRPTRKRADCLHPTKVSLQGPCMALGLGYRHAVAAVVQTTTNRNNSGQTILLVSWGQVNGGRLGFTKCDLAPSPQEAWTSSNWTVDRSGSVPRELNVEVNSNSVGINGTEIARQTMGPTVS</sequence>
<evidence type="ECO:0000313" key="3">
    <source>
        <dbReference type="EMBL" id="KAF5394800.1"/>
    </source>
</evidence>
<keyword evidence="4" id="KW-1185">Reference proteome</keyword>
<feature type="repeat" description="RCC1" evidence="2">
    <location>
        <begin position="43"/>
        <end position="94"/>
    </location>
</feature>
<evidence type="ECO:0000313" key="4">
    <source>
        <dbReference type="Proteomes" id="UP000748531"/>
    </source>
</evidence>
<keyword evidence="1" id="KW-0677">Repeat</keyword>
<protein>
    <submittedName>
        <fullName evidence="3">Uncharacterized protein</fullName>
    </submittedName>
</protein>
<dbReference type="PANTHER" id="PTHR22870:SF466">
    <property type="entry name" value="ANKYRIN REPEAT-CONTAINING PROTEIN"/>
    <property type="match status" value="1"/>
</dbReference>
<feature type="repeat" description="RCC1" evidence="2">
    <location>
        <begin position="149"/>
        <end position="200"/>
    </location>
</feature>
<evidence type="ECO:0000256" key="2">
    <source>
        <dbReference type="PROSITE-ProRule" id="PRU00235"/>
    </source>
</evidence>
<name>A0A8J4SIW0_9TREM</name>
<dbReference type="SUPFAM" id="SSF50985">
    <property type="entry name" value="RCC1/BLIP-II"/>
    <property type="match status" value="1"/>
</dbReference>
<organism evidence="3 4">
    <name type="scientific">Paragonimus heterotremus</name>
    <dbReference type="NCBI Taxonomy" id="100268"/>
    <lineage>
        <taxon>Eukaryota</taxon>
        <taxon>Metazoa</taxon>
        <taxon>Spiralia</taxon>
        <taxon>Lophotrochozoa</taxon>
        <taxon>Platyhelminthes</taxon>
        <taxon>Trematoda</taxon>
        <taxon>Digenea</taxon>
        <taxon>Plagiorchiida</taxon>
        <taxon>Troglotremata</taxon>
        <taxon>Troglotrematidae</taxon>
        <taxon>Paragonimus</taxon>
    </lineage>
</organism>
<dbReference type="Pfam" id="PF00415">
    <property type="entry name" value="RCC1"/>
    <property type="match status" value="2"/>
</dbReference>
<reference evidence="3" key="1">
    <citation type="submission" date="2019-05" db="EMBL/GenBank/DDBJ databases">
        <title>Annotation for the trematode Paragonimus heterotremus.</title>
        <authorList>
            <person name="Choi Y.-J."/>
        </authorList>
    </citation>
    <scope>NUCLEOTIDE SEQUENCE</scope>
    <source>
        <strain evidence="3">LC</strain>
    </source>
</reference>
<dbReference type="PRINTS" id="PR00633">
    <property type="entry name" value="RCCNDNSATION"/>
</dbReference>
<dbReference type="OrthoDB" id="10256179at2759"/>
<accession>A0A8J4SIW0</accession>
<dbReference type="Proteomes" id="UP000748531">
    <property type="component" value="Unassembled WGS sequence"/>
</dbReference>
<dbReference type="AlphaFoldDB" id="A0A8J4SIW0"/>
<proteinExistence type="predicted"/>
<dbReference type="InterPro" id="IPR000408">
    <property type="entry name" value="Reg_chr_condens"/>
</dbReference>
<gene>
    <name evidence="3" type="ORF">PHET_10133</name>
</gene>
<dbReference type="Gene3D" id="2.130.10.30">
    <property type="entry name" value="Regulator of chromosome condensation 1/beta-lactamase-inhibitor protein II"/>
    <property type="match status" value="1"/>
</dbReference>
<dbReference type="PANTHER" id="PTHR22870">
    <property type="entry name" value="REGULATOR OF CHROMOSOME CONDENSATION"/>
    <property type="match status" value="1"/>
</dbReference>
<dbReference type="EMBL" id="LUCH01017688">
    <property type="protein sequence ID" value="KAF5394800.1"/>
    <property type="molecule type" value="Genomic_DNA"/>
</dbReference>
<evidence type="ECO:0000256" key="1">
    <source>
        <dbReference type="ARBA" id="ARBA00022737"/>
    </source>
</evidence>
<dbReference type="PROSITE" id="PS50012">
    <property type="entry name" value="RCC1_3"/>
    <property type="match status" value="2"/>
</dbReference>
<dbReference type="InterPro" id="IPR051210">
    <property type="entry name" value="Ub_ligase/GEF_domain"/>
</dbReference>
<comment type="caution">
    <text evidence="3">The sequence shown here is derived from an EMBL/GenBank/DDBJ whole genome shotgun (WGS) entry which is preliminary data.</text>
</comment>